<protein>
    <submittedName>
        <fullName evidence="1">Uncharacterized protein</fullName>
    </submittedName>
</protein>
<dbReference type="PROSITE" id="PS51257">
    <property type="entry name" value="PROKAR_LIPOPROTEIN"/>
    <property type="match status" value="1"/>
</dbReference>
<gene>
    <name evidence="1" type="ORF">LCGC14_0052380</name>
</gene>
<organism evidence="1">
    <name type="scientific">marine sediment metagenome</name>
    <dbReference type="NCBI Taxonomy" id="412755"/>
    <lineage>
        <taxon>unclassified sequences</taxon>
        <taxon>metagenomes</taxon>
        <taxon>ecological metagenomes</taxon>
    </lineage>
</organism>
<dbReference type="AlphaFoldDB" id="A0A0F9VS18"/>
<name>A0A0F9VS18_9ZZZZ</name>
<comment type="caution">
    <text evidence="1">The sequence shown here is derived from an EMBL/GenBank/DDBJ whole genome shotgun (WGS) entry which is preliminary data.</text>
</comment>
<reference evidence="1" key="1">
    <citation type="journal article" date="2015" name="Nature">
        <title>Complex archaea that bridge the gap between prokaryotes and eukaryotes.</title>
        <authorList>
            <person name="Spang A."/>
            <person name="Saw J.H."/>
            <person name="Jorgensen S.L."/>
            <person name="Zaremba-Niedzwiedzka K."/>
            <person name="Martijn J."/>
            <person name="Lind A.E."/>
            <person name="van Eijk R."/>
            <person name="Schleper C."/>
            <person name="Guy L."/>
            <person name="Ettema T.J."/>
        </authorList>
    </citation>
    <scope>NUCLEOTIDE SEQUENCE</scope>
</reference>
<proteinExistence type="predicted"/>
<accession>A0A0F9VS18</accession>
<sequence>MKINNKILGAIIGVSSLLITSCDDDGGKVIDEVFAETTRGAVLRTIESGGVFDRFDTTTSFGFTFEEQDYEDGDLLEKVDLYISFEDNSAGNGDSTVSEILIETFLPSDFTDGEFGLPRASYDTTLANALSLLGLVEGDFDGGDEIQYRLILTLTDGRTFTNDDSTGTITGSFFNAPYFYNPVIKCIPPAPVAGEYTIDLVDSYGDGWNGASIDVVIDGVASSYTIPDGSAGTLTFTVPDGATEFTLEFVSGAFDSEVTYEIIAPTGETAISDGPSPAVGPITLNICNG</sequence>
<dbReference type="EMBL" id="LAZR01000011">
    <property type="protein sequence ID" value="KKO07896.1"/>
    <property type="molecule type" value="Genomic_DNA"/>
</dbReference>
<evidence type="ECO:0000313" key="1">
    <source>
        <dbReference type="EMBL" id="KKO07896.1"/>
    </source>
</evidence>